<organism evidence="2 3">
    <name type="scientific">Neoarthrinium moseri</name>
    <dbReference type="NCBI Taxonomy" id="1658444"/>
    <lineage>
        <taxon>Eukaryota</taxon>
        <taxon>Fungi</taxon>
        <taxon>Dikarya</taxon>
        <taxon>Ascomycota</taxon>
        <taxon>Pezizomycotina</taxon>
        <taxon>Sordariomycetes</taxon>
        <taxon>Xylariomycetidae</taxon>
        <taxon>Amphisphaeriales</taxon>
        <taxon>Apiosporaceae</taxon>
        <taxon>Neoarthrinium</taxon>
    </lineage>
</organism>
<protein>
    <submittedName>
        <fullName evidence="2">Uncharacterized protein</fullName>
    </submittedName>
</protein>
<evidence type="ECO:0000313" key="2">
    <source>
        <dbReference type="EMBL" id="KAI1862452.1"/>
    </source>
</evidence>
<keyword evidence="3" id="KW-1185">Reference proteome</keyword>
<reference evidence="2" key="1">
    <citation type="submission" date="2021-03" db="EMBL/GenBank/DDBJ databases">
        <title>Revisited historic fungal species revealed as producer of novel bioactive compounds through whole genome sequencing and comparative genomics.</title>
        <authorList>
            <person name="Vignolle G.A."/>
            <person name="Hochenegger N."/>
            <person name="Mach R.L."/>
            <person name="Mach-Aigner A.R."/>
            <person name="Javad Rahimi M."/>
            <person name="Salim K.A."/>
            <person name="Chan C.M."/>
            <person name="Lim L.B.L."/>
            <person name="Cai F."/>
            <person name="Druzhinina I.S."/>
            <person name="U'Ren J.M."/>
            <person name="Derntl C."/>
        </authorList>
    </citation>
    <scope>NUCLEOTIDE SEQUENCE</scope>
    <source>
        <strain evidence="2">TUCIM 5799</strain>
    </source>
</reference>
<keyword evidence="1" id="KW-0812">Transmembrane</keyword>
<proteinExistence type="predicted"/>
<sequence length="134" mass="14992">MPDTKTTPARSLGETCLHGVWVFQTIAAIPIFLILGFCALSNMLLSSYGALYYFITDFVCSILTAGILFTLFLQKGIKNPSWLMTLRLEILKSGLATALWVWMLMDAIFASGYDYNNGRPRRIKVAIISFTLLL</sequence>
<dbReference type="EMBL" id="JAFIMR010000027">
    <property type="protein sequence ID" value="KAI1862452.1"/>
    <property type="molecule type" value="Genomic_DNA"/>
</dbReference>
<feature type="transmembrane region" description="Helical" evidence="1">
    <location>
        <begin position="52"/>
        <end position="73"/>
    </location>
</feature>
<dbReference type="Proteomes" id="UP000829685">
    <property type="component" value="Unassembled WGS sequence"/>
</dbReference>
<comment type="caution">
    <text evidence="2">The sequence shown here is derived from an EMBL/GenBank/DDBJ whole genome shotgun (WGS) entry which is preliminary data.</text>
</comment>
<evidence type="ECO:0000256" key="1">
    <source>
        <dbReference type="SAM" id="Phobius"/>
    </source>
</evidence>
<evidence type="ECO:0000313" key="3">
    <source>
        <dbReference type="Proteomes" id="UP000829685"/>
    </source>
</evidence>
<keyword evidence="1" id="KW-0472">Membrane</keyword>
<accession>A0A9P9WGS9</accession>
<keyword evidence="1" id="KW-1133">Transmembrane helix</keyword>
<gene>
    <name evidence="2" type="ORF">JX265_009166</name>
</gene>
<dbReference type="AlphaFoldDB" id="A0A9P9WGS9"/>
<feature type="transmembrane region" description="Helical" evidence="1">
    <location>
        <begin position="93"/>
        <end position="113"/>
    </location>
</feature>
<feature type="transmembrane region" description="Helical" evidence="1">
    <location>
        <begin position="20"/>
        <end position="40"/>
    </location>
</feature>
<name>A0A9P9WGS9_9PEZI</name>